<dbReference type="RefSeq" id="WP_202203791.1">
    <property type="nucleotide sequence ID" value="NZ_BAAATO010000002.1"/>
</dbReference>
<protein>
    <recommendedName>
        <fullName evidence="2">aminodeoxychorismate synthase</fullName>
        <ecNumber evidence="2">2.6.1.85</ecNumber>
    </recommendedName>
</protein>
<dbReference type="SUPFAM" id="SSF52317">
    <property type="entry name" value="Class I glutamine amidotransferase-like"/>
    <property type="match status" value="1"/>
</dbReference>
<evidence type="ECO:0000313" key="9">
    <source>
        <dbReference type="EMBL" id="GHI79032.1"/>
    </source>
</evidence>
<dbReference type="SUPFAM" id="SSF56322">
    <property type="entry name" value="ADC synthase"/>
    <property type="match status" value="1"/>
</dbReference>
<keyword evidence="3" id="KW-0808">Transferase</keyword>
<dbReference type="PANTHER" id="PTHR11236">
    <property type="entry name" value="AMINOBENZOATE/ANTHRANILATE SYNTHASE"/>
    <property type="match status" value="1"/>
</dbReference>
<evidence type="ECO:0000256" key="1">
    <source>
        <dbReference type="ARBA" id="ARBA00005970"/>
    </source>
</evidence>
<evidence type="ECO:0000259" key="6">
    <source>
        <dbReference type="Pfam" id="PF00117"/>
    </source>
</evidence>
<dbReference type="NCBIfam" id="TIGR00566">
    <property type="entry name" value="trpG_papA"/>
    <property type="match status" value="1"/>
</dbReference>
<dbReference type="EMBL" id="BNED01000005">
    <property type="protein sequence ID" value="GHI79032.1"/>
    <property type="molecule type" value="Genomic_DNA"/>
</dbReference>
<sequence length="718" mass="77657">MRTLLIDNYDSFTFNLFHYLAEVSGSEPVVIRNDDPAWDPSRLAEFDNVVLSPGPGNPARPADFGICAEIIERTDIPLLGVCLGHQGVALLHGGTVARAPEPRHGRTSPVLHDGTGLFLDVPSPFEVVRYHSLTVTDLPDELEATAWTPDGVLMGLRHRHRPVWGLQFHPESILTQHGHTLLANFTDLSRRWHAERGSGTSRTPLPATVTRTQDVPQDVPPQLPAEHGMRQLRVLVESTPTGWADEAAFHRLFGASENAFWLDSSKTDTDRGRFSFMGDAAGPLARVAKADVWSHTVTVRSATGSEIITGDFLDWLDRDLKEMRTELPVLPFDFTLGWVGYLGYELKAQCGADAAHQAEDADATMVFADRAVVLDHATGTTCLLALAEDGDEAPARAWLRTAAQALESIAGEPATEPRGVPASPAGIRLRHDRDAYLRLIAACQEEIAAGESYEICLTNLAEAETDLDPWDAYRALRRFSPAPYAALLRFGELSVLSTSPERFLHVSAGGTASSKPIKGTRPRGATPQQDARIVADLRADEKDRAENLMIVDLVRNDLGRHAEPGSVEVTGLFDVETYATVHQLVSTVRARLRPDRSAVDCVRAAFPAGSMTGAPKLRTLQIIDRLEAGPRGVYSGAVGYFSLSGSADLSVAIRTTVLTPGRVRYGVGGAIVALSDAAAEFEETAVKSAPLLMLTGAGFPGRYETPQRSRSGGAARGQ</sequence>
<evidence type="ECO:0000259" key="7">
    <source>
        <dbReference type="Pfam" id="PF00425"/>
    </source>
</evidence>
<dbReference type="InterPro" id="IPR015890">
    <property type="entry name" value="Chorismate_C"/>
</dbReference>
<evidence type="ECO:0000259" key="8">
    <source>
        <dbReference type="Pfam" id="PF04715"/>
    </source>
</evidence>
<dbReference type="NCBIfam" id="TIGR00553">
    <property type="entry name" value="pabB"/>
    <property type="match status" value="1"/>
</dbReference>
<comment type="caution">
    <text evidence="9">The sequence shown here is derived from an EMBL/GenBank/DDBJ whole genome shotgun (WGS) entry which is preliminary data.</text>
</comment>
<dbReference type="Pfam" id="PF00425">
    <property type="entry name" value="Chorismate_bind"/>
    <property type="match status" value="1"/>
</dbReference>
<dbReference type="InterPro" id="IPR006805">
    <property type="entry name" value="Anth_synth_I_N"/>
</dbReference>
<evidence type="ECO:0000256" key="5">
    <source>
        <dbReference type="SAM" id="MobiDB-lite"/>
    </source>
</evidence>
<feature type="domain" description="Anthranilate synthase component I N-terminal" evidence="8">
    <location>
        <begin position="251"/>
        <end position="380"/>
    </location>
</feature>
<evidence type="ECO:0000313" key="10">
    <source>
        <dbReference type="Proteomes" id="UP000608522"/>
    </source>
</evidence>
<dbReference type="Gene3D" id="3.60.120.10">
    <property type="entry name" value="Anthranilate synthase"/>
    <property type="match status" value="1"/>
</dbReference>
<dbReference type="EC" id="2.6.1.85" evidence="2"/>
<feature type="region of interest" description="Disordered" evidence="5">
    <location>
        <begin position="509"/>
        <end position="530"/>
    </location>
</feature>
<accession>A0ABQ3TF34</accession>
<dbReference type="Gene3D" id="3.40.50.880">
    <property type="match status" value="1"/>
</dbReference>
<dbReference type="InterPro" id="IPR005801">
    <property type="entry name" value="ADC_synthase"/>
</dbReference>
<dbReference type="PRINTS" id="PR00099">
    <property type="entry name" value="CPSGATASE"/>
</dbReference>
<comment type="similarity">
    <text evidence="1">In the C-terminal section; belongs to the anthranilate synthase component I family.</text>
</comment>
<dbReference type="InterPro" id="IPR005802">
    <property type="entry name" value="ADC_synth_comp_1"/>
</dbReference>
<gene>
    <name evidence="9" type="ORF">Sspor_45930</name>
</gene>
<proteinExistence type="inferred from homology"/>
<reference evidence="10" key="1">
    <citation type="submission" date="2023-07" db="EMBL/GenBank/DDBJ databases">
        <title>Whole genome shotgun sequence of Streptomyces spororaveus NBRC 15456.</title>
        <authorList>
            <person name="Komaki H."/>
            <person name="Tamura T."/>
        </authorList>
    </citation>
    <scope>NUCLEOTIDE SEQUENCE [LARGE SCALE GENOMIC DNA]</scope>
    <source>
        <strain evidence="10">NBRC 15456</strain>
    </source>
</reference>
<evidence type="ECO:0000256" key="2">
    <source>
        <dbReference type="ARBA" id="ARBA00013139"/>
    </source>
</evidence>
<dbReference type="PRINTS" id="PR00096">
    <property type="entry name" value="GATASE"/>
</dbReference>
<feature type="domain" description="Glutamine amidotransferase" evidence="6">
    <location>
        <begin position="4"/>
        <end position="185"/>
    </location>
</feature>
<keyword evidence="10" id="KW-1185">Reference proteome</keyword>
<dbReference type="PRINTS" id="PR00097">
    <property type="entry name" value="ANTSNTHASEII"/>
</dbReference>
<organism evidence="9 10">
    <name type="scientific">Streptomyces spororaveus</name>
    <dbReference type="NCBI Taxonomy" id="284039"/>
    <lineage>
        <taxon>Bacteria</taxon>
        <taxon>Bacillati</taxon>
        <taxon>Actinomycetota</taxon>
        <taxon>Actinomycetes</taxon>
        <taxon>Kitasatosporales</taxon>
        <taxon>Streptomycetaceae</taxon>
        <taxon>Streptomyces</taxon>
    </lineage>
</organism>
<dbReference type="Pfam" id="PF00117">
    <property type="entry name" value="GATase"/>
    <property type="match status" value="1"/>
</dbReference>
<dbReference type="Pfam" id="PF04715">
    <property type="entry name" value="Anth_synt_I_N"/>
    <property type="match status" value="1"/>
</dbReference>
<dbReference type="InterPro" id="IPR006221">
    <property type="entry name" value="TrpG/PapA_dom"/>
</dbReference>
<dbReference type="InterPro" id="IPR019999">
    <property type="entry name" value="Anth_synth_I-like"/>
</dbReference>
<dbReference type="CDD" id="cd01743">
    <property type="entry name" value="GATase1_Anthranilate_Synthase"/>
    <property type="match status" value="1"/>
</dbReference>
<evidence type="ECO:0000256" key="3">
    <source>
        <dbReference type="ARBA" id="ARBA00022679"/>
    </source>
</evidence>
<evidence type="ECO:0000256" key="4">
    <source>
        <dbReference type="ARBA" id="ARBA00022962"/>
    </source>
</evidence>
<dbReference type="PROSITE" id="PS51273">
    <property type="entry name" value="GATASE_TYPE_1"/>
    <property type="match status" value="1"/>
</dbReference>
<name>A0ABQ3TF34_9ACTN</name>
<dbReference type="PANTHER" id="PTHR11236:SF18">
    <property type="entry name" value="AMINODEOXYCHORISMATE SYNTHASE"/>
    <property type="match status" value="1"/>
</dbReference>
<feature type="domain" description="Chorismate-utilising enzyme C-terminal" evidence="7">
    <location>
        <begin position="433"/>
        <end position="687"/>
    </location>
</feature>
<keyword evidence="4" id="KW-0315">Glutamine amidotransferase</keyword>
<dbReference type="InterPro" id="IPR017926">
    <property type="entry name" value="GATASE"/>
</dbReference>
<dbReference type="Proteomes" id="UP000608522">
    <property type="component" value="Unassembled WGS sequence"/>
</dbReference>
<dbReference type="InterPro" id="IPR029062">
    <property type="entry name" value="Class_I_gatase-like"/>
</dbReference>